<organism evidence="3 4">
    <name type="scientific">Ceratotherium simum simum</name>
    <name type="common">Southern white rhinoceros</name>
    <dbReference type="NCBI Taxonomy" id="73337"/>
    <lineage>
        <taxon>Eukaryota</taxon>
        <taxon>Metazoa</taxon>
        <taxon>Chordata</taxon>
        <taxon>Craniata</taxon>
        <taxon>Vertebrata</taxon>
        <taxon>Euteleostomi</taxon>
        <taxon>Mammalia</taxon>
        <taxon>Eutheria</taxon>
        <taxon>Laurasiatheria</taxon>
        <taxon>Perissodactyla</taxon>
        <taxon>Rhinocerotidae</taxon>
        <taxon>Ceratotherium</taxon>
    </lineage>
</organism>
<feature type="transmembrane region" description="Helical" evidence="2">
    <location>
        <begin position="36"/>
        <end position="56"/>
    </location>
</feature>
<keyword evidence="2" id="KW-0812">Transmembrane</keyword>
<dbReference type="RefSeq" id="XP_004422072.1">
    <property type="nucleotide sequence ID" value="XM_004422015.2"/>
</dbReference>
<dbReference type="Pfam" id="PF15048">
    <property type="entry name" value="OSTbeta"/>
    <property type="match status" value="1"/>
</dbReference>
<evidence type="ECO:0000313" key="3">
    <source>
        <dbReference type="Proteomes" id="UP000694910"/>
    </source>
</evidence>
<evidence type="ECO:0000313" key="5">
    <source>
        <dbReference type="RefSeq" id="XP_014636311.1"/>
    </source>
</evidence>
<dbReference type="InterPro" id="IPR052678">
    <property type="entry name" value="OST-beta_subunit"/>
</dbReference>
<accession>A0ABM0H8Y9</accession>
<dbReference type="RefSeq" id="XP_014636311.1">
    <property type="nucleotide sequence ID" value="XM_014780825.1"/>
</dbReference>
<feature type="region of interest" description="Disordered" evidence="1">
    <location>
        <begin position="61"/>
        <end position="143"/>
    </location>
</feature>
<gene>
    <name evidence="4 5" type="primary">LOC101388044</name>
</gene>
<keyword evidence="2" id="KW-1133">Transmembrane helix</keyword>
<evidence type="ECO:0000313" key="4">
    <source>
        <dbReference type="RefSeq" id="XP_004422072.1"/>
    </source>
</evidence>
<protein>
    <submittedName>
        <fullName evidence="4 5">Organic solute transporter subunit beta</fullName>
    </submittedName>
</protein>
<dbReference type="GeneID" id="101388044"/>
<proteinExistence type="predicted"/>
<sequence>MDYSEGVTRDPAGTVVPQELLEEMLWFFRVEDATPWNSSIFALMGVVVVISMVLLGKSIQANRNRKMRPPEKQTSEVLDLEEAETKDDNNLSILRETLLSEKPNSAQVETELREGDVPSVPPPDPQESESPEQCPTLLADKNE</sequence>
<dbReference type="Proteomes" id="UP000694910">
    <property type="component" value="Unplaced"/>
</dbReference>
<evidence type="ECO:0000256" key="1">
    <source>
        <dbReference type="SAM" id="MobiDB-lite"/>
    </source>
</evidence>
<keyword evidence="2" id="KW-0472">Membrane</keyword>
<dbReference type="InterPro" id="IPR029387">
    <property type="entry name" value="OSTbeta"/>
</dbReference>
<keyword evidence="3" id="KW-1185">Reference proteome</keyword>
<evidence type="ECO:0000256" key="2">
    <source>
        <dbReference type="SAM" id="Phobius"/>
    </source>
</evidence>
<reference evidence="4 5" key="1">
    <citation type="submission" date="2025-05" db="UniProtKB">
        <authorList>
            <consortium name="RefSeq"/>
        </authorList>
    </citation>
    <scope>IDENTIFICATION</scope>
</reference>
<dbReference type="PANTHER" id="PTHR36129:SF1">
    <property type="entry name" value="ORGANIC SOLUTE TRANSPORTER SUBUNIT BETA"/>
    <property type="match status" value="1"/>
</dbReference>
<name>A0ABM0H8Y9_CERSS</name>
<dbReference type="PANTHER" id="PTHR36129">
    <property type="entry name" value="ORGANIC SOLUTE TRANSPORTER SUBUNIT BETA-RELATED"/>
    <property type="match status" value="1"/>
</dbReference>